<feature type="compositionally biased region" description="Basic and acidic residues" evidence="1">
    <location>
        <begin position="1"/>
        <end position="11"/>
    </location>
</feature>
<protein>
    <submittedName>
        <fullName evidence="2">Uncharacterized protein</fullName>
    </submittedName>
</protein>
<organism evidence="2 3">
    <name type="scientific">Paractinoplanes ferrugineus</name>
    <dbReference type="NCBI Taxonomy" id="113564"/>
    <lineage>
        <taxon>Bacteria</taxon>
        <taxon>Bacillati</taxon>
        <taxon>Actinomycetota</taxon>
        <taxon>Actinomycetes</taxon>
        <taxon>Micromonosporales</taxon>
        <taxon>Micromonosporaceae</taxon>
        <taxon>Paractinoplanes</taxon>
    </lineage>
</organism>
<proteinExistence type="predicted"/>
<comment type="caution">
    <text evidence="2">The sequence shown here is derived from an EMBL/GenBank/DDBJ whole genome shotgun (WGS) entry which is preliminary data.</text>
</comment>
<accession>A0A919IWK0</accession>
<evidence type="ECO:0000256" key="1">
    <source>
        <dbReference type="SAM" id="MobiDB-lite"/>
    </source>
</evidence>
<dbReference type="Proteomes" id="UP000598174">
    <property type="component" value="Unassembled WGS sequence"/>
</dbReference>
<evidence type="ECO:0000313" key="3">
    <source>
        <dbReference type="Proteomes" id="UP000598174"/>
    </source>
</evidence>
<dbReference type="AlphaFoldDB" id="A0A919IWK0"/>
<dbReference type="EMBL" id="BOMM01000001">
    <property type="protein sequence ID" value="GIE08623.1"/>
    <property type="molecule type" value="Genomic_DNA"/>
</dbReference>
<sequence length="100" mass="10431">MRVVRRGERRGPVPPPVDGRNRSADGYLAGRADARQPDAVAGGRADLAQEDGGRGRAGAEFIALDLAASKVTRAASSRSVGVPRTTLTRGSASIDRAYDV</sequence>
<keyword evidence="3" id="KW-1185">Reference proteome</keyword>
<name>A0A919IWK0_9ACTN</name>
<evidence type="ECO:0000313" key="2">
    <source>
        <dbReference type="EMBL" id="GIE08623.1"/>
    </source>
</evidence>
<feature type="region of interest" description="Disordered" evidence="1">
    <location>
        <begin position="1"/>
        <end position="52"/>
    </location>
</feature>
<reference evidence="2" key="1">
    <citation type="submission" date="2021-01" db="EMBL/GenBank/DDBJ databases">
        <title>Whole genome shotgun sequence of Actinoplanes ferrugineus NBRC 15555.</title>
        <authorList>
            <person name="Komaki H."/>
            <person name="Tamura T."/>
        </authorList>
    </citation>
    <scope>NUCLEOTIDE SEQUENCE</scope>
    <source>
        <strain evidence="2">NBRC 15555</strain>
    </source>
</reference>
<gene>
    <name evidence="2" type="ORF">Afe05nite_04630</name>
</gene>